<dbReference type="InterPro" id="IPR004358">
    <property type="entry name" value="Sig_transdc_His_kin-like_C"/>
</dbReference>
<dbReference type="KEGG" id="hyg:AUC43_08620"/>
<evidence type="ECO:0000256" key="5">
    <source>
        <dbReference type="ARBA" id="ARBA00022777"/>
    </source>
</evidence>
<keyword evidence="6" id="KW-0067">ATP-binding</keyword>
<dbReference type="PANTHER" id="PTHR42878:SF7">
    <property type="entry name" value="SENSOR HISTIDINE KINASE GLRK"/>
    <property type="match status" value="1"/>
</dbReference>
<dbReference type="STRING" id="1411621.AUC43_08620"/>
<dbReference type="InterPro" id="IPR036890">
    <property type="entry name" value="HATPase_C_sf"/>
</dbReference>
<evidence type="ECO:0000256" key="7">
    <source>
        <dbReference type="ARBA" id="ARBA00023012"/>
    </source>
</evidence>
<keyword evidence="10" id="KW-1185">Reference proteome</keyword>
<keyword evidence="5" id="KW-0418">Kinase</keyword>
<dbReference type="PROSITE" id="PS50109">
    <property type="entry name" value="HIS_KIN"/>
    <property type="match status" value="1"/>
</dbReference>
<evidence type="ECO:0000256" key="3">
    <source>
        <dbReference type="ARBA" id="ARBA00022679"/>
    </source>
</evidence>
<dbReference type="SUPFAM" id="SSF55874">
    <property type="entry name" value="ATPase domain of HSP90 chaperone/DNA topoisomerase II/histidine kinase"/>
    <property type="match status" value="1"/>
</dbReference>
<dbReference type="Gene3D" id="3.30.565.10">
    <property type="entry name" value="Histidine kinase-like ATPase, C-terminal domain"/>
    <property type="match status" value="1"/>
</dbReference>
<dbReference type="PRINTS" id="PR00344">
    <property type="entry name" value="BCTRLSENSOR"/>
</dbReference>
<dbReference type="Pfam" id="PF02518">
    <property type="entry name" value="HATPase_c"/>
    <property type="match status" value="1"/>
</dbReference>
<evidence type="ECO:0000256" key="2">
    <source>
        <dbReference type="ARBA" id="ARBA00012438"/>
    </source>
</evidence>
<dbReference type="GO" id="GO:0004673">
    <property type="term" value="F:protein histidine kinase activity"/>
    <property type="evidence" value="ECO:0007669"/>
    <property type="project" value="UniProtKB-EC"/>
</dbReference>
<evidence type="ECO:0000313" key="10">
    <source>
        <dbReference type="Proteomes" id="UP000059542"/>
    </source>
</evidence>
<evidence type="ECO:0000256" key="6">
    <source>
        <dbReference type="ARBA" id="ARBA00022840"/>
    </source>
</evidence>
<dbReference type="GO" id="GO:0007234">
    <property type="term" value="P:osmosensory signaling via phosphorelay pathway"/>
    <property type="evidence" value="ECO:0007669"/>
    <property type="project" value="TreeGrafter"/>
</dbReference>
<sequence>MVRVRSTLADDGHPILTVQDNGLGMVVPENQAAVFQPFTRQHPHIGGAGVGMYLVQRIITSRGGCLEVASTVGQGTTFTIHWVEV</sequence>
<dbReference type="EC" id="2.7.13.3" evidence="2"/>
<name>A0A0U4CP52_9BACT</name>
<dbReference type="InterPro" id="IPR003594">
    <property type="entry name" value="HATPase_dom"/>
</dbReference>
<keyword evidence="4" id="KW-0547">Nucleotide-binding</keyword>
<dbReference type="GO" id="GO:0005524">
    <property type="term" value="F:ATP binding"/>
    <property type="evidence" value="ECO:0007669"/>
    <property type="project" value="UniProtKB-KW"/>
</dbReference>
<protein>
    <recommendedName>
        <fullName evidence="2">histidine kinase</fullName>
        <ecNumber evidence="2">2.7.13.3</ecNumber>
    </recommendedName>
</protein>
<dbReference type="GO" id="GO:0030295">
    <property type="term" value="F:protein kinase activator activity"/>
    <property type="evidence" value="ECO:0007669"/>
    <property type="project" value="TreeGrafter"/>
</dbReference>
<proteinExistence type="predicted"/>
<accession>A0A0U4CP52</accession>
<dbReference type="GO" id="GO:0000156">
    <property type="term" value="F:phosphorelay response regulator activity"/>
    <property type="evidence" value="ECO:0007669"/>
    <property type="project" value="TreeGrafter"/>
</dbReference>
<evidence type="ECO:0000259" key="8">
    <source>
        <dbReference type="PROSITE" id="PS50109"/>
    </source>
</evidence>
<evidence type="ECO:0000313" key="9">
    <source>
        <dbReference type="EMBL" id="ALW85150.1"/>
    </source>
</evidence>
<dbReference type="InterPro" id="IPR005467">
    <property type="entry name" value="His_kinase_dom"/>
</dbReference>
<keyword evidence="3" id="KW-0808">Transferase</keyword>
<feature type="domain" description="Histidine kinase" evidence="8">
    <location>
        <begin position="1"/>
        <end position="85"/>
    </location>
</feature>
<dbReference type="PANTHER" id="PTHR42878">
    <property type="entry name" value="TWO-COMPONENT HISTIDINE KINASE"/>
    <property type="match status" value="1"/>
</dbReference>
<dbReference type="EMBL" id="CP013909">
    <property type="protein sequence ID" value="ALW85150.1"/>
    <property type="molecule type" value="Genomic_DNA"/>
</dbReference>
<comment type="catalytic activity">
    <reaction evidence="1">
        <text>ATP + protein L-histidine = ADP + protein N-phospho-L-histidine.</text>
        <dbReference type="EC" id="2.7.13.3"/>
    </reaction>
</comment>
<dbReference type="Proteomes" id="UP000059542">
    <property type="component" value="Chromosome"/>
</dbReference>
<keyword evidence="7" id="KW-0902">Two-component regulatory system</keyword>
<evidence type="ECO:0000256" key="1">
    <source>
        <dbReference type="ARBA" id="ARBA00000085"/>
    </source>
</evidence>
<dbReference type="InterPro" id="IPR050351">
    <property type="entry name" value="BphY/WalK/GraS-like"/>
</dbReference>
<evidence type="ECO:0000256" key="4">
    <source>
        <dbReference type="ARBA" id="ARBA00022741"/>
    </source>
</evidence>
<gene>
    <name evidence="9" type="ORF">AUC43_08620</name>
</gene>
<organism evidence="9 10">
    <name type="scientific">Hymenobacter sedentarius</name>
    <dbReference type="NCBI Taxonomy" id="1411621"/>
    <lineage>
        <taxon>Bacteria</taxon>
        <taxon>Pseudomonadati</taxon>
        <taxon>Bacteroidota</taxon>
        <taxon>Cytophagia</taxon>
        <taxon>Cytophagales</taxon>
        <taxon>Hymenobacteraceae</taxon>
        <taxon>Hymenobacter</taxon>
    </lineage>
</organism>
<reference evidence="9 10" key="1">
    <citation type="submission" date="2015-12" db="EMBL/GenBank/DDBJ databases">
        <authorList>
            <person name="Shamseldin A."/>
            <person name="Moawad H."/>
            <person name="Abd El-Rahim W.M."/>
            <person name="Sadowsky M.J."/>
        </authorList>
    </citation>
    <scope>NUCLEOTIDE SEQUENCE [LARGE SCALE GENOMIC DNA]</scope>
    <source>
        <strain evidence="9 10">DG5B</strain>
    </source>
</reference>
<dbReference type="AlphaFoldDB" id="A0A0U4CP52"/>